<accession>A0ABU1NXU4</accession>
<organism evidence="1 2">
    <name type="scientific">Paenibacillus qinlingensis</name>
    <dbReference type="NCBI Taxonomy" id="1837343"/>
    <lineage>
        <taxon>Bacteria</taxon>
        <taxon>Bacillati</taxon>
        <taxon>Bacillota</taxon>
        <taxon>Bacilli</taxon>
        <taxon>Bacillales</taxon>
        <taxon>Paenibacillaceae</taxon>
        <taxon>Paenibacillus</taxon>
    </lineage>
</organism>
<dbReference type="Proteomes" id="UP001267290">
    <property type="component" value="Unassembled WGS sequence"/>
</dbReference>
<reference evidence="1 2" key="1">
    <citation type="submission" date="2023-07" db="EMBL/GenBank/DDBJ databases">
        <title>Sorghum-associated microbial communities from plants grown in Nebraska, USA.</title>
        <authorList>
            <person name="Schachtman D."/>
        </authorList>
    </citation>
    <scope>NUCLEOTIDE SEQUENCE [LARGE SCALE GENOMIC DNA]</scope>
    <source>
        <strain evidence="1 2">CC258</strain>
    </source>
</reference>
<comment type="caution">
    <text evidence="1">The sequence shown here is derived from an EMBL/GenBank/DDBJ whole genome shotgun (WGS) entry which is preliminary data.</text>
</comment>
<evidence type="ECO:0000313" key="2">
    <source>
        <dbReference type="Proteomes" id="UP001267290"/>
    </source>
</evidence>
<dbReference type="RefSeq" id="WP_310499830.1">
    <property type="nucleotide sequence ID" value="NZ_JAVDSB010000005.1"/>
</dbReference>
<dbReference type="EMBL" id="JAVDSB010000005">
    <property type="protein sequence ID" value="MDR6552290.1"/>
    <property type="molecule type" value="Genomic_DNA"/>
</dbReference>
<name>A0ABU1NXU4_9BACL</name>
<proteinExistence type="predicted"/>
<keyword evidence="2" id="KW-1185">Reference proteome</keyword>
<gene>
    <name evidence="1" type="ORF">J2736_003492</name>
</gene>
<protein>
    <submittedName>
        <fullName evidence="1">Uncharacterized protein</fullName>
    </submittedName>
</protein>
<evidence type="ECO:0000313" key="1">
    <source>
        <dbReference type="EMBL" id="MDR6552290.1"/>
    </source>
</evidence>
<sequence>MSDVHQQILEELKMIEKEEGVRILYAPLFAHGERELSGIFAG</sequence>